<gene>
    <name evidence="1" type="ORF">Z051_26275</name>
</gene>
<reference evidence="2" key="2">
    <citation type="submission" date="2015-01" db="EMBL/GenBank/DDBJ databases">
        <title>Draft genome sequence of potential hydrocarbon metabolising strain of Rhodococcus rhodochrous.</title>
        <authorList>
            <person name="Aggarwal R.K."/>
            <person name="Dawar C."/>
        </authorList>
    </citation>
    <scope>NUCLEOTIDE SEQUENCE [LARGE SCALE GENOMIC DNA]</scope>
    <source>
        <strain evidence="2">KG-21</strain>
    </source>
</reference>
<accession>A0A0M8PBQ6</accession>
<sequence>MTQPGKHQPERVDQKMSCAVADTFADVVADLLVALLAHRLQAQHRLRRTWFTSTVGMQRFS</sequence>
<proteinExistence type="predicted"/>
<evidence type="ECO:0000313" key="1">
    <source>
        <dbReference type="EMBL" id="KOS53304.1"/>
    </source>
</evidence>
<name>A0A0M8PBQ6_RHORH</name>
<protein>
    <submittedName>
        <fullName evidence="1">Uncharacterized protein</fullName>
    </submittedName>
</protein>
<dbReference type="Proteomes" id="UP000037712">
    <property type="component" value="Unassembled WGS sequence"/>
</dbReference>
<evidence type="ECO:0000313" key="2">
    <source>
        <dbReference type="Proteomes" id="UP000037712"/>
    </source>
</evidence>
<reference evidence="1 2" key="1">
    <citation type="journal article" date="2015" name="Genome Announc.">
        <title>Draft Genome Sequence of Rhodococcus rhodochrous Strain KG-21, a Soil Isolate from Oil Fields of Krishna-Godavari Basin, India.</title>
        <authorList>
            <person name="Dawar C."/>
            <person name="Aggarwal R.K."/>
        </authorList>
    </citation>
    <scope>NUCLEOTIDE SEQUENCE [LARGE SCALE GENOMIC DNA]</scope>
    <source>
        <strain evidence="1 2">KG-21</strain>
    </source>
</reference>
<dbReference type="AlphaFoldDB" id="A0A0M8PBQ6"/>
<dbReference type="EMBL" id="AZYO01000132">
    <property type="protein sequence ID" value="KOS53304.1"/>
    <property type="molecule type" value="Genomic_DNA"/>
</dbReference>
<comment type="caution">
    <text evidence="1">The sequence shown here is derived from an EMBL/GenBank/DDBJ whole genome shotgun (WGS) entry which is preliminary data.</text>
</comment>
<organism evidence="1 2">
    <name type="scientific">Rhodococcus rhodochrous KG-21</name>
    <dbReference type="NCBI Taxonomy" id="1441923"/>
    <lineage>
        <taxon>Bacteria</taxon>
        <taxon>Bacillati</taxon>
        <taxon>Actinomycetota</taxon>
        <taxon>Actinomycetes</taxon>
        <taxon>Mycobacteriales</taxon>
        <taxon>Nocardiaceae</taxon>
        <taxon>Rhodococcus</taxon>
    </lineage>
</organism>